<evidence type="ECO:0000256" key="4">
    <source>
        <dbReference type="ARBA" id="ARBA00022741"/>
    </source>
</evidence>
<keyword evidence="5" id="KW-0418">Kinase</keyword>
<dbReference type="InterPro" id="IPR011009">
    <property type="entry name" value="Kinase-like_dom_sf"/>
</dbReference>
<accession>A0A0D2MCR8</accession>
<dbReference type="EMBL" id="KN817559">
    <property type="protein sequence ID" value="KJA21268.1"/>
    <property type="molecule type" value="Genomic_DNA"/>
</dbReference>
<name>A0A0D2MCR8_HYPSF</name>
<dbReference type="OrthoDB" id="6513151at2759"/>
<dbReference type="InterPro" id="IPR000719">
    <property type="entry name" value="Prot_kinase_dom"/>
</dbReference>
<sequence>MLLSVLQLQKNALEVPSCSWIWEGIDALQSLDLPGVGINATRQASLVFKQRSDVLNGAKKCKKPQVIHPTPKLRNTLSIVNPLAPLPGAAHAQPATIASLRDVTKARLSKKYGKWGRVLGSGVGCTVRLIKGRNGAVYAVKEFRPKHNGESDKQYRKEVTAEFCVGSTLKHPNIIETVDIVLDRNHYYLVMEFVPFDLFSAVISGNMSRPEIYCIFRQICDGVEYLHEVGLAHRDLKLDNCLMASGNVVKIIEFGTAIVFHYPGKAHTLATGIVGSDPYLAPEVLDGESYDPRKTDVWSLGVIFICMVLRRFPWKTPDPKTDPSFKVFVAAHPDLSVRPPSKPAELNGTVATSSEVTPTVAVPEPAPPAVTPTEPESIFRLLPRETRPTLSRMLCIAPASRCTLSDLLKGRGKTSGLLCGCRVGAVTPPVVQPLSDAAIVVEDGIPVDAFTEGPCVDHDVAEEDDGDVWLLGIESCAASGVAAAMHGHIKVQVTEK</sequence>
<feature type="domain" description="Protein kinase" evidence="10">
    <location>
        <begin position="113"/>
        <end position="418"/>
    </location>
</feature>
<evidence type="ECO:0000256" key="2">
    <source>
        <dbReference type="ARBA" id="ARBA00022527"/>
    </source>
</evidence>
<evidence type="ECO:0000313" key="11">
    <source>
        <dbReference type="EMBL" id="KJA21268.1"/>
    </source>
</evidence>
<dbReference type="PROSITE" id="PS50011">
    <property type="entry name" value="PROTEIN_KINASE_DOM"/>
    <property type="match status" value="1"/>
</dbReference>
<gene>
    <name evidence="11" type="ORF">HYPSUDRAFT_140817</name>
</gene>
<dbReference type="GO" id="GO:0005829">
    <property type="term" value="C:cytosol"/>
    <property type="evidence" value="ECO:0007669"/>
    <property type="project" value="TreeGrafter"/>
</dbReference>
<dbReference type="Proteomes" id="UP000054270">
    <property type="component" value="Unassembled WGS sequence"/>
</dbReference>
<evidence type="ECO:0000256" key="5">
    <source>
        <dbReference type="ARBA" id="ARBA00022777"/>
    </source>
</evidence>
<evidence type="ECO:0000256" key="6">
    <source>
        <dbReference type="ARBA" id="ARBA00022840"/>
    </source>
</evidence>
<dbReference type="PROSITE" id="PS00108">
    <property type="entry name" value="PROTEIN_KINASE_ST"/>
    <property type="match status" value="1"/>
</dbReference>
<dbReference type="AlphaFoldDB" id="A0A0D2MCR8"/>
<dbReference type="Gene3D" id="1.10.510.10">
    <property type="entry name" value="Transferase(Phosphotransferase) domain 1"/>
    <property type="match status" value="1"/>
</dbReference>
<dbReference type="EC" id="2.7.11.1" evidence="1"/>
<evidence type="ECO:0000256" key="8">
    <source>
        <dbReference type="ARBA" id="ARBA00048679"/>
    </source>
</evidence>
<evidence type="ECO:0000256" key="7">
    <source>
        <dbReference type="ARBA" id="ARBA00047899"/>
    </source>
</evidence>
<dbReference type="PANTHER" id="PTHR24343:SF137">
    <property type="entry name" value="SERINE_THREONINE-PROTEIN KINASE HRK1"/>
    <property type="match status" value="1"/>
</dbReference>
<keyword evidence="3" id="KW-0808">Transferase</keyword>
<dbReference type="PANTHER" id="PTHR24343">
    <property type="entry name" value="SERINE/THREONINE KINASE"/>
    <property type="match status" value="1"/>
</dbReference>
<reference evidence="12" key="1">
    <citation type="submission" date="2014-04" db="EMBL/GenBank/DDBJ databases">
        <title>Evolutionary Origins and Diversification of the Mycorrhizal Mutualists.</title>
        <authorList>
            <consortium name="DOE Joint Genome Institute"/>
            <consortium name="Mycorrhizal Genomics Consortium"/>
            <person name="Kohler A."/>
            <person name="Kuo A."/>
            <person name="Nagy L.G."/>
            <person name="Floudas D."/>
            <person name="Copeland A."/>
            <person name="Barry K.W."/>
            <person name="Cichocki N."/>
            <person name="Veneault-Fourrey C."/>
            <person name="LaButti K."/>
            <person name="Lindquist E.A."/>
            <person name="Lipzen A."/>
            <person name="Lundell T."/>
            <person name="Morin E."/>
            <person name="Murat C."/>
            <person name="Riley R."/>
            <person name="Ohm R."/>
            <person name="Sun H."/>
            <person name="Tunlid A."/>
            <person name="Henrissat B."/>
            <person name="Grigoriev I.V."/>
            <person name="Hibbett D.S."/>
            <person name="Martin F."/>
        </authorList>
    </citation>
    <scope>NUCLEOTIDE SEQUENCE [LARGE SCALE GENOMIC DNA]</scope>
    <source>
        <strain evidence="12">FD-334 SS-4</strain>
    </source>
</reference>
<dbReference type="SUPFAM" id="SSF56112">
    <property type="entry name" value="Protein kinase-like (PK-like)"/>
    <property type="match status" value="1"/>
</dbReference>
<comment type="catalytic activity">
    <reaction evidence="7">
        <text>L-threonyl-[protein] + ATP = O-phospho-L-threonyl-[protein] + ADP + H(+)</text>
        <dbReference type="Rhea" id="RHEA:46608"/>
        <dbReference type="Rhea" id="RHEA-COMP:11060"/>
        <dbReference type="Rhea" id="RHEA-COMP:11605"/>
        <dbReference type="ChEBI" id="CHEBI:15378"/>
        <dbReference type="ChEBI" id="CHEBI:30013"/>
        <dbReference type="ChEBI" id="CHEBI:30616"/>
        <dbReference type="ChEBI" id="CHEBI:61977"/>
        <dbReference type="ChEBI" id="CHEBI:456216"/>
        <dbReference type="EC" id="2.7.11.1"/>
    </reaction>
</comment>
<organism evidence="11 12">
    <name type="scientific">Hypholoma sublateritium (strain FD-334 SS-4)</name>
    <dbReference type="NCBI Taxonomy" id="945553"/>
    <lineage>
        <taxon>Eukaryota</taxon>
        <taxon>Fungi</taxon>
        <taxon>Dikarya</taxon>
        <taxon>Basidiomycota</taxon>
        <taxon>Agaricomycotina</taxon>
        <taxon>Agaricomycetes</taxon>
        <taxon>Agaricomycetidae</taxon>
        <taxon>Agaricales</taxon>
        <taxon>Agaricineae</taxon>
        <taxon>Strophariaceae</taxon>
        <taxon>Hypholoma</taxon>
    </lineage>
</organism>
<evidence type="ECO:0000259" key="10">
    <source>
        <dbReference type="PROSITE" id="PS50011"/>
    </source>
</evidence>
<evidence type="ECO:0000256" key="9">
    <source>
        <dbReference type="SAM" id="MobiDB-lite"/>
    </source>
</evidence>
<dbReference type="GO" id="GO:0005524">
    <property type="term" value="F:ATP binding"/>
    <property type="evidence" value="ECO:0007669"/>
    <property type="project" value="UniProtKB-KW"/>
</dbReference>
<keyword evidence="4" id="KW-0547">Nucleotide-binding</keyword>
<dbReference type="GO" id="GO:0004674">
    <property type="term" value="F:protein serine/threonine kinase activity"/>
    <property type="evidence" value="ECO:0007669"/>
    <property type="project" value="UniProtKB-KW"/>
</dbReference>
<evidence type="ECO:0000313" key="12">
    <source>
        <dbReference type="Proteomes" id="UP000054270"/>
    </source>
</evidence>
<evidence type="ECO:0000256" key="1">
    <source>
        <dbReference type="ARBA" id="ARBA00012513"/>
    </source>
</evidence>
<keyword evidence="6" id="KW-0067">ATP-binding</keyword>
<dbReference type="Pfam" id="PF00069">
    <property type="entry name" value="Pkinase"/>
    <property type="match status" value="1"/>
</dbReference>
<proteinExistence type="predicted"/>
<dbReference type="InterPro" id="IPR008271">
    <property type="entry name" value="Ser/Thr_kinase_AS"/>
</dbReference>
<feature type="region of interest" description="Disordered" evidence="9">
    <location>
        <begin position="339"/>
        <end position="374"/>
    </location>
</feature>
<comment type="catalytic activity">
    <reaction evidence="8">
        <text>L-seryl-[protein] + ATP = O-phospho-L-seryl-[protein] + ADP + H(+)</text>
        <dbReference type="Rhea" id="RHEA:17989"/>
        <dbReference type="Rhea" id="RHEA-COMP:9863"/>
        <dbReference type="Rhea" id="RHEA-COMP:11604"/>
        <dbReference type="ChEBI" id="CHEBI:15378"/>
        <dbReference type="ChEBI" id="CHEBI:29999"/>
        <dbReference type="ChEBI" id="CHEBI:30616"/>
        <dbReference type="ChEBI" id="CHEBI:83421"/>
        <dbReference type="ChEBI" id="CHEBI:456216"/>
        <dbReference type="EC" id="2.7.11.1"/>
    </reaction>
</comment>
<keyword evidence="12" id="KW-1185">Reference proteome</keyword>
<protein>
    <recommendedName>
        <fullName evidence="1">non-specific serine/threonine protein kinase</fullName>
        <ecNumber evidence="1">2.7.11.1</ecNumber>
    </recommendedName>
</protein>
<dbReference type="STRING" id="945553.A0A0D2MCR8"/>
<dbReference type="SMART" id="SM00220">
    <property type="entry name" value="S_TKc"/>
    <property type="match status" value="1"/>
</dbReference>
<keyword evidence="2" id="KW-0723">Serine/threonine-protein kinase</keyword>
<dbReference type="OMA" id="PGWESEW"/>
<evidence type="ECO:0000256" key="3">
    <source>
        <dbReference type="ARBA" id="ARBA00022679"/>
    </source>
</evidence>